<feature type="domain" description="PRC-barrel" evidence="2">
    <location>
        <begin position="40"/>
        <end position="94"/>
    </location>
</feature>
<dbReference type="PANTHER" id="PTHR36505">
    <property type="entry name" value="BLR1072 PROTEIN"/>
    <property type="match status" value="1"/>
</dbReference>
<evidence type="ECO:0000256" key="1">
    <source>
        <dbReference type="SAM" id="SignalP"/>
    </source>
</evidence>
<feature type="chain" id="PRO_5045330616" evidence="1">
    <location>
        <begin position="22"/>
        <end position="131"/>
    </location>
</feature>
<feature type="signal peptide" evidence="1">
    <location>
        <begin position="1"/>
        <end position="21"/>
    </location>
</feature>
<evidence type="ECO:0000313" key="3">
    <source>
        <dbReference type="EMBL" id="MDQ0347625.1"/>
    </source>
</evidence>
<organism evidence="3 4">
    <name type="scientific">Ancylobacter vacuolatus</name>
    <dbReference type="NCBI Taxonomy" id="223389"/>
    <lineage>
        <taxon>Bacteria</taxon>
        <taxon>Pseudomonadati</taxon>
        <taxon>Pseudomonadota</taxon>
        <taxon>Alphaproteobacteria</taxon>
        <taxon>Hyphomicrobiales</taxon>
        <taxon>Xanthobacteraceae</taxon>
        <taxon>Ancylobacter</taxon>
    </lineage>
</organism>
<accession>A0ABU0DGR8</accession>
<dbReference type="Proteomes" id="UP001238467">
    <property type="component" value="Unassembled WGS sequence"/>
</dbReference>
<dbReference type="RefSeq" id="WP_307060087.1">
    <property type="nucleotide sequence ID" value="NZ_JAUSUH010000003.1"/>
</dbReference>
<gene>
    <name evidence="3" type="ORF">J2S76_002049</name>
</gene>
<reference evidence="3 4" key="1">
    <citation type="submission" date="2023-07" db="EMBL/GenBank/DDBJ databases">
        <title>Genomic Encyclopedia of Type Strains, Phase IV (KMG-IV): sequencing the most valuable type-strain genomes for metagenomic binning, comparative biology and taxonomic classification.</title>
        <authorList>
            <person name="Goeker M."/>
        </authorList>
    </citation>
    <scope>NUCLEOTIDE SEQUENCE [LARGE SCALE GENOMIC DNA]</scope>
    <source>
        <strain evidence="3 4">DSM 1277</strain>
    </source>
</reference>
<dbReference type="EMBL" id="JAUSUH010000003">
    <property type="protein sequence ID" value="MDQ0347625.1"/>
    <property type="molecule type" value="Genomic_DNA"/>
</dbReference>
<dbReference type="SUPFAM" id="SSF50346">
    <property type="entry name" value="PRC-barrel domain"/>
    <property type="match status" value="1"/>
</dbReference>
<evidence type="ECO:0000259" key="2">
    <source>
        <dbReference type="Pfam" id="PF05239"/>
    </source>
</evidence>
<name>A0ABU0DGR8_9HYPH</name>
<dbReference type="Gene3D" id="2.30.30.240">
    <property type="entry name" value="PRC-barrel domain"/>
    <property type="match status" value="1"/>
</dbReference>
<comment type="caution">
    <text evidence="3">The sequence shown here is derived from an EMBL/GenBank/DDBJ whole genome shotgun (WGS) entry which is preliminary data.</text>
</comment>
<dbReference type="InterPro" id="IPR011033">
    <property type="entry name" value="PRC_barrel-like_sf"/>
</dbReference>
<proteinExistence type="predicted"/>
<dbReference type="Pfam" id="PF05239">
    <property type="entry name" value="PRC"/>
    <property type="match status" value="1"/>
</dbReference>
<dbReference type="PANTHER" id="PTHR36505:SF1">
    <property type="entry name" value="BLR1072 PROTEIN"/>
    <property type="match status" value="1"/>
</dbReference>
<dbReference type="InterPro" id="IPR027275">
    <property type="entry name" value="PRC-brl_dom"/>
</dbReference>
<evidence type="ECO:0000313" key="4">
    <source>
        <dbReference type="Proteomes" id="UP001238467"/>
    </source>
</evidence>
<sequence length="131" mass="13855">MHKPIVAIVAASLLMSVPALAQGTITQTANVPVGKSDALASNLVGLDIANAANEDVGEIEDLVLNGSMNVTGFVLSVGGFLGMGDRYVVVPPDAIQVTFDNTANEWKGMTKLTRDQLKGMPEFKYEGKFDD</sequence>
<protein>
    <submittedName>
        <fullName evidence="3">Sporulation protein YlmC with PRC-barrel domain</fullName>
    </submittedName>
</protein>
<keyword evidence="1" id="KW-0732">Signal</keyword>
<keyword evidence="4" id="KW-1185">Reference proteome</keyword>